<reference evidence="2 3" key="1">
    <citation type="journal article" date="2012" name="Genome Biol.">
        <title>Genome and low-iron response of an oceanic diatom adapted to chronic iron limitation.</title>
        <authorList>
            <person name="Lommer M."/>
            <person name="Specht M."/>
            <person name="Roy A.S."/>
            <person name="Kraemer L."/>
            <person name="Andreson R."/>
            <person name="Gutowska M.A."/>
            <person name="Wolf J."/>
            <person name="Bergner S.V."/>
            <person name="Schilhabel M.B."/>
            <person name="Klostermeier U.C."/>
            <person name="Beiko R.G."/>
            <person name="Rosenstiel P."/>
            <person name="Hippler M."/>
            <person name="Laroche J."/>
        </authorList>
    </citation>
    <scope>NUCLEOTIDE SEQUENCE [LARGE SCALE GENOMIC DNA]</scope>
    <source>
        <strain evidence="2 3">CCMP1005</strain>
    </source>
</reference>
<comment type="caution">
    <text evidence="2">The sequence shown here is derived from an EMBL/GenBank/DDBJ whole genome shotgun (WGS) entry which is preliminary data.</text>
</comment>
<proteinExistence type="predicted"/>
<organism evidence="2 3">
    <name type="scientific">Thalassiosira oceanica</name>
    <name type="common">Marine diatom</name>
    <dbReference type="NCBI Taxonomy" id="159749"/>
    <lineage>
        <taxon>Eukaryota</taxon>
        <taxon>Sar</taxon>
        <taxon>Stramenopiles</taxon>
        <taxon>Ochrophyta</taxon>
        <taxon>Bacillariophyta</taxon>
        <taxon>Coscinodiscophyceae</taxon>
        <taxon>Thalassiosirophycidae</taxon>
        <taxon>Thalassiosirales</taxon>
        <taxon>Thalassiosiraceae</taxon>
        <taxon>Thalassiosira</taxon>
    </lineage>
</organism>
<keyword evidence="3" id="KW-1185">Reference proteome</keyword>
<evidence type="ECO:0000313" key="2">
    <source>
        <dbReference type="EMBL" id="EJK54562.1"/>
    </source>
</evidence>
<accession>K0S6S6</accession>
<protein>
    <submittedName>
        <fullName evidence="2">Uncharacterized protein</fullName>
    </submittedName>
</protein>
<feature type="compositionally biased region" description="Basic and acidic residues" evidence="1">
    <location>
        <begin position="1"/>
        <end position="13"/>
    </location>
</feature>
<dbReference type="EMBL" id="AGNL01035649">
    <property type="protein sequence ID" value="EJK54562.1"/>
    <property type="molecule type" value="Genomic_DNA"/>
</dbReference>
<feature type="region of interest" description="Disordered" evidence="1">
    <location>
        <begin position="1"/>
        <end position="98"/>
    </location>
</feature>
<sequence>MCQGERDHCKDTRTPPPPRPRVNAMCQGKKVTTPTPFALAPGASRTPLTGPASRKWTRRPRRIDPLLTAPHSSPARGQQQSTVNLVSGDAFDGGPGAA</sequence>
<feature type="non-terminal residue" evidence="2">
    <location>
        <position position="98"/>
    </location>
</feature>
<dbReference type="Proteomes" id="UP000266841">
    <property type="component" value="Unassembled WGS sequence"/>
</dbReference>
<feature type="compositionally biased region" description="Polar residues" evidence="1">
    <location>
        <begin position="75"/>
        <end position="85"/>
    </location>
</feature>
<dbReference type="AlphaFoldDB" id="K0S6S6"/>
<name>K0S6S6_THAOC</name>
<evidence type="ECO:0000256" key="1">
    <source>
        <dbReference type="SAM" id="MobiDB-lite"/>
    </source>
</evidence>
<gene>
    <name evidence="2" type="ORF">THAOC_25795</name>
</gene>
<evidence type="ECO:0000313" key="3">
    <source>
        <dbReference type="Proteomes" id="UP000266841"/>
    </source>
</evidence>